<reference evidence="2" key="1">
    <citation type="submission" date="2015-02" db="EMBL/GenBank/DDBJ databases">
        <authorList>
            <person name="Chooi Y.-H."/>
        </authorList>
    </citation>
    <scope>NUCLEOTIDE SEQUENCE [LARGE SCALE GENOMIC DNA]</scope>
    <source>
        <strain evidence="2">strain Y</strain>
    </source>
</reference>
<dbReference type="GO" id="GO:0016740">
    <property type="term" value="F:transferase activity"/>
    <property type="evidence" value="ECO:0007669"/>
    <property type="project" value="UniProtKB-KW"/>
</dbReference>
<evidence type="ECO:0000313" key="2">
    <source>
        <dbReference type="Proteomes" id="UP000033187"/>
    </source>
</evidence>
<dbReference type="OrthoDB" id="564871at2"/>
<organism evidence="1 2">
    <name type="scientific">Candidatus Filomicrobium marinum</name>
    <dbReference type="NCBI Taxonomy" id="1608628"/>
    <lineage>
        <taxon>Bacteria</taxon>
        <taxon>Pseudomonadati</taxon>
        <taxon>Pseudomonadota</taxon>
        <taxon>Alphaproteobacteria</taxon>
        <taxon>Hyphomicrobiales</taxon>
        <taxon>Hyphomicrobiaceae</taxon>
        <taxon>Filomicrobium</taxon>
    </lineage>
</organism>
<dbReference type="KEGG" id="fil:BN1229_v1_0471"/>
<dbReference type="EMBL" id="LN829119">
    <property type="protein sequence ID" value="CPR15718.1"/>
    <property type="molecule type" value="Genomic_DNA"/>
</dbReference>
<sequence length="268" mass="31201">MPTAGWQEDFAKAQAEQFVNIVCMKWGDRYGPEWVNRLYGMVSRSTSWKFRFVCFTDDPKGIRPEVECQPLPSVDFDKSLGKYWPKLGLMAPELGGLQGMTLFLDLDIVIIENIDDLLIYPGRFCIIREWKDPHLGYGNSSVVRYFIGRESAVLERFYATPEREIVETYASKEQNFLTKAVDEVTFWPQEWCVPFSRDCLPRNRILRFFATPKKPQQAKILVFYGSITPASALRGEHESNKRVGTGFSFRPTRRRFLPASWIGDYWYE</sequence>
<dbReference type="Proteomes" id="UP000033187">
    <property type="component" value="Chromosome 1"/>
</dbReference>
<dbReference type="SUPFAM" id="SSF53448">
    <property type="entry name" value="Nucleotide-diphospho-sugar transferases"/>
    <property type="match status" value="1"/>
</dbReference>
<dbReference type="InterPro" id="IPR029044">
    <property type="entry name" value="Nucleotide-diphossugar_trans"/>
</dbReference>
<keyword evidence="1" id="KW-0808">Transferase</keyword>
<dbReference type="AlphaFoldDB" id="A0A0D6JAY1"/>
<evidence type="ECO:0000313" key="1">
    <source>
        <dbReference type="EMBL" id="CPR15718.1"/>
    </source>
</evidence>
<dbReference type="RefSeq" id="WP_046476269.1">
    <property type="nucleotide sequence ID" value="NZ_LN829118.1"/>
</dbReference>
<accession>A0A0D6JAY1</accession>
<proteinExistence type="predicted"/>
<name>A0A0D6JAY1_9HYPH</name>
<dbReference type="KEGG" id="fiy:BN1229_v1_0475"/>
<gene>
    <name evidence="1" type="ORF">YBN1229_v1_0475</name>
</gene>
<keyword evidence="2" id="KW-1185">Reference proteome</keyword>
<protein>
    <submittedName>
        <fullName evidence="1">Glucosyltransferase Lgt6</fullName>
    </submittedName>
</protein>